<keyword evidence="16" id="KW-1185">Reference proteome</keyword>
<keyword evidence="6" id="KW-0533">Nickel</keyword>
<organism evidence="15 16">
    <name type="scientific">Catenuloplanes niger</name>
    <dbReference type="NCBI Taxonomy" id="587534"/>
    <lineage>
        <taxon>Bacteria</taxon>
        <taxon>Bacillati</taxon>
        <taxon>Actinomycetota</taxon>
        <taxon>Actinomycetes</taxon>
        <taxon>Micromonosporales</taxon>
        <taxon>Micromonosporaceae</taxon>
        <taxon>Catenuloplanes</taxon>
    </lineage>
</organism>
<evidence type="ECO:0000256" key="11">
    <source>
        <dbReference type="ARBA" id="ARBA00023136"/>
    </source>
</evidence>
<dbReference type="GO" id="GO:0046583">
    <property type="term" value="F:monoatomic cation efflux transmembrane transporter activity"/>
    <property type="evidence" value="ECO:0007669"/>
    <property type="project" value="TreeGrafter"/>
</dbReference>
<comment type="subcellular location">
    <subcellularLocation>
        <location evidence="2 13">Cell membrane</location>
        <topology evidence="2 13">Multi-pass membrane protein</topology>
    </subcellularLocation>
</comment>
<keyword evidence="3" id="KW-0171">Cobalt transport</keyword>
<dbReference type="Pfam" id="PF03824">
    <property type="entry name" value="NicO"/>
    <property type="match status" value="1"/>
</dbReference>
<evidence type="ECO:0000256" key="8">
    <source>
        <dbReference type="ARBA" id="ARBA00022989"/>
    </source>
</evidence>
<dbReference type="PANTHER" id="PTHR40659">
    <property type="entry name" value="NICKEL/COBALT EFFLUX SYSTEM RCNA"/>
    <property type="match status" value="1"/>
</dbReference>
<evidence type="ECO:0000256" key="7">
    <source>
        <dbReference type="ARBA" id="ARBA00022692"/>
    </source>
</evidence>
<name>A0AAE4CX68_9ACTN</name>
<keyword evidence="7 13" id="KW-0812">Transmembrane</keyword>
<evidence type="ECO:0000256" key="6">
    <source>
        <dbReference type="ARBA" id="ARBA00022596"/>
    </source>
</evidence>
<evidence type="ECO:0000256" key="1">
    <source>
        <dbReference type="ARBA" id="ARBA00002510"/>
    </source>
</evidence>
<evidence type="ECO:0000256" key="13">
    <source>
        <dbReference type="RuleBase" id="RU362101"/>
    </source>
</evidence>
<evidence type="ECO:0000256" key="3">
    <source>
        <dbReference type="ARBA" id="ARBA00022426"/>
    </source>
</evidence>
<evidence type="ECO:0000256" key="9">
    <source>
        <dbReference type="ARBA" id="ARBA00023065"/>
    </source>
</evidence>
<evidence type="ECO:0000256" key="2">
    <source>
        <dbReference type="ARBA" id="ARBA00004651"/>
    </source>
</evidence>
<evidence type="ECO:0000313" key="15">
    <source>
        <dbReference type="EMBL" id="MDR7327162.1"/>
    </source>
</evidence>
<dbReference type="GO" id="GO:0010045">
    <property type="term" value="P:response to nickel cation"/>
    <property type="evidence" value="ECO:0007669"/>
    <property type="project" value="TreeGrafter"/>
</dbReference>
<dbReference type="EMBL" id="JAVDYC010000001">
    <property type="protein sequence ID" value="MDR7327162.1"/>
    <property type="molecule type" value="Genomic_DNA"/>
</dbReference>
<feature type="transmembrane region" description="Helical" evidence="13">
    <location>
        <begin position="223"/>
        <end position="245"/>
    </location>
</feature>
<protein>
    <recommendedName>
        <fullName evidence="13">Nickel/cobalt efflux system</fullName>
    </recommendedName>
</protein>
<feature type="transmembrane region" description="Helical" evidence="13">
    <location>
        <begin position="415"/>
        <end position="439"/>
    </location>
</feature>
<dbReference type="PANTHER" id="PTHR40659:SF1">
    <property type="entry name" value="NICKEL_COBALT EFFLUX SYSTEM RCNA"/>
    <property type="match status" value="1"/>
</dbReference>
<dbReference type="InterPro" id="IPR051224">
    <property type="entry name" value="NiCoT_RcnA"/>
</dbReference>
<keyword evidence="4 13" id="KW-0813">Transport</keyword>
<evidence type="ECO:0000256" key="10">
    <source>
        <dbReference type="ARBA" id="ARBA00023112"/>
    </source>
</evidence>
<dbReference type="AlphaFoldDB" id="A0AAE4CX68"/>
<dbReference type="Proteomes" id="UP001183629">
    <property type="component" value="Unassembled WGS sequence"/>
</dbReference>
<feature type="transmembrane region" description="Helical" evidence="13">
    <location>
        <begin position="295"/>
        <end position="318"/>
    </location>
</feature>
<dbReference type="GO" id="GO:0006824">
    <property type="term" value="P:cobalt ion transport"/>
    <property type="evidence" value="ECO:0007669"/>
    <property type="project" value="UniProtKB-KW"/>
</dbReference>
<comment type="function">
    <text evidence="1">Efflux system for nickel and cobalt.</text>
</comment>
<accession>A0AAE4CX68</accession>
<feature type="region of interest" description="Disordered" evidence="14">
    <location>
        <begin position="349"/>
        <end position="374"/>
    </location>
</feature>
<dbReference type="GO" id="GO:0032025">
    <property type="term" value="P:response to cobalt ion"/>
    <property type="evidence" value="ECO:0007669"/>
    <property type="project" value="TreeGrafter"/>
</dbReference>
<keyword evidence="9" id="KW-0406">Ion transport</keyword>
<evidence type="ECO:0000256" key="12">
    <source>
        <dbReference type="ARBA" id="ARBA00023285"/>
    </source>
</evidence>
<dbReference type="InterPro" id="IPR011541">
    <property type="entry name" value="Ni/Co_transpt_high_affinity"/>
</dbReference>
<dbReference type="GO" id="GO:0005886">
    <property type="term" value="C:plasma membrane"/>
    <property type="evidence" value="ECO:0007669"/>
    <property type="project" value="UniProtKB-SubCell"/>
</dbReference>
<feature type="transmembrane region" description="Helical" evidence="13">
    <location>
        <begin position="386"/>
        <end position="409"/>
    </location>
</feature>
<comment type="caution">
    <text evidence="15">The sequence shown here is derived from an EMBL/GenBank/DDBJ whole genome shotgun (WGS) entry which is preliminary data.</text>
</comment>
<feature type="compositionally biased region" description="Basic residues" evidence="14">
    <location>
        <begin position="350"/>
        <end position="359"/>
    </location>
</feature>
<feature type="transmembrane region" description="Helical" evidence="13">
    <location>
        <begin position="459"/>
        <end position="477"/>
    </location>
</feature>
<dbReference type="RefSeq" id="WP_310424138.1">
    <property type="nucleotide sequence ID" value="NZ_JAVDYC010000001.1"/>
</dbReference>
<comment type="similarity">
    <text evidence="13">Belongs to the NiCoT transporter (TC 2.A.52) family.</text>
</comment>
<keyword evidence="5" id="KW-1003">Cell membrane</keyword>
<dbReference type="GO" id="GO:0015099">
    <property type="term" value="F:nickel cation transmembrane transporter activity"/>
    <property type="evidence" value="ECO:0007669"/>
    <property type="project" value="UniProtKB-UniRule"/>
</dbReference>
<keyword evidence="12" id="KW-0170">Cobalt</keyword>
<sequence>MNRRALISRRAAAAVVLAPLSLLIGVLLPAGPAAAHPLDALLHAAYLTPAPGSIGVDLDISPGVLVAPDALADLDPDRDRQITGAEARAYAERVLGRLQIRADGVPLRVAPVDVDMPPYLTIQAGYGVIRLHGRADGAPVGGGEHEIFFRNDNTTRGATYQVNAVSHAGAPVVLGTQQRDAAQQQSRVAYRIGTGAAAAPAASETAAPPGSGRLAGLLESRTLSVTVVLLAIGFAALLGALHALTPGHAKTLMAAYLVGSGGTTRNAVTLGAVITFTHTASVIAIGMVALFASRFLVPGVLVPALEIISGALVLVIGLQLIRRRRPAAFTGRREHTRPVERVPVHAGVTHPHHHDHHHHEAGATHSHGGRSHTHALPVSGLTPRNLIAMGVSGGLVPCPEALGVMVLAVGVNRTVLGLGLILSFSLGLAAVLMGLGIVLVRFRHLVGRFARLGTRWTTALPLVSAVVVSALGAGLVLKGLGTGFPMLC</sequence>
<evidence type="ECO:0000256" key="5">
    <source>
        <dbReference type="ARBA" id="ARBA00022475"/>
    </source>
</evidence>
<evidence type="ECO:0000313" key="16">
    <source>
        <dbReference type="Proteomes" id="UP001183629"/>
    </source>
</evidence>
<gene>
    <name evidence="15" type="ORF">J2S44_007412</name>
</gene>
<keyword evidence="11 13" id="KW-0472">Membrane</keyword>
<evidence type="ECO:0000256" key="14">
    <source>
        <dbReference type="SAM" id="MobiDB-lite"/>
    </source>
</evidence>
<keyword evidence="8 13" id="KW-1133">Transmembrane helix</keyword>
<evidence type="ECO:0000256" key="4">
    <source>
        <dbReference type="ARBA" id="ARBA00022448"/>
    </source>
</evidence>
<feature type="transmembrane region" description="Helical" evidence="13">
    <location>
        <begin position="266"/>
        <end position="289"/>
    </location>
</feature>
<keyword evidence="10" id="KW-0921">Nickel transport</keyword>
<reference evidence="15 16" key="1">
    <citation type="submission" date="2023-07" db="EMBL/GenBank/DDBJ databases">
        <title>Sequencing the genomes of 1000 actinobacteria strains.</title>
        <authorList>
            <person name="Klenk H.-P."/>
        </authorList>
    </citation>
    <scope>NUCLEOTIDE SEQUENCE [LARGE SCALE GENOMIC DNA]</scope>
    <source>
        <strain evidence="15 16">DSM 44711</strain>
    </source>
</reference>
<proteinExistence type="inferred from homology"/>